<evidence type="ECO:0000313" key="9">
    <source>
        <dbReference type="Proteomes" id="UP000595564"/>
    </source>
</evidence>
<dbReference type="EC" id="4.2.1.2" evidence="8"/>
<evidence type="ECO:0000256" key="5">
    <source>
        <dbReference type="ARBA" id="ARBA00023014"/>
    </source>
</evidence>
<sequence>MELKNHILELIRRASTDLPPDVEERLKRAYEEADEGSTEKSVFNVILENVKLARENSTPICQDTGHVIFYVNYPYGMKEWEITEEIKKATIEATEKNYLRPNAVDPVTGKNSGNNVGKNAPYITYHCWDKDYIEFKLMLKGGGSENVGAQYKLPNAELKAGRDLEGVRKVIIDAVTKAQGFGCAPGTIGVGIGGDRGVSYLLSKKTFFRKMGSNNENPVLAEFEDRLEKELNELGIGPMGFGGKTTVLDVFVDAQHRHPATYYVSVSYMCWAFRRKTMRIMSNGEVEYDD</sequence>
<evidence type="ECO:0000256" key="2">
    <source>
        <dbReference type="ARBA" id="ARBA00022485"/>
    </source>
</evidence>
<keyword evidence="5" id="KW-0411">Iron-sulfur</keyword>
<feature type="domain" description="Fe-S hydro-lyase tartrate dehydratase alpha-type catalytic" evidence="7">
    <location>
        <begin position="6"/>
        <end position="278"/>
    </location>
</feature>
<dbReference type="RefSeq" id="WP_201328324.1">
    <property type="nucleotide sequence ID" value="NZ_AP017470.1"/>
</dbReference>
<evidence type="ECO:0000256" key="4">
    <source>
        <dbReference type="ARBA" id="ARBA00023004"/>
    </source>
</evidence>
<dbReference type="GO" id="GO:0051539">
    <property type="term" value="F:4 iron, 4 sulfur cluster binding"/>
    <property type="evidence" value="ECO:0007669"/>
    <property type="project" value="UniProtKB-KW"/>
</dbReference>
<keyword evidence="4" id="KW-0408">Iron</keyword>
<evidence type="ECO:0000259" key="7">
    <source>
        <dbReference type="Pfam" id="PF05681"/>
    </source>
</evidence>
<keyword evidence="3" id="KW-0479">Metal-binding</keyword>
<dbReference type="PANTHER" id="PTHR43351">
    <property type="entry name" value="L(+)-TARTRATE DEHYDRATASE SUBUNIT BETA"/>
    <property type="match status" value="1"/>
</dbReference>
<dbReference type="Proteomes" id="UP000595564">
    <property type="component" value="Chromosome"/>
</dbReference>
<organism evidence="8 9">
    <name type="scientific">Thermotomaculum hydrothermale</name>
    <dbReference type="NCBI Taxonomy" id="981385"/>
    <lineage>
        <taxon>Bacteria</taxon>
        <taxon>Pseudomonadati</taxon>
        <taxon>Acidobacteriota</taxon>
        <taxon>Holophagae</taxon>
        <taxon>Thermotomaculales</taxon>
        <taxon>Thermotomaculaceae</taxon>
        <taxon>Thermotomaculum</taxon>
    </lineage>
</organism>
<dbReference type="NCBIfam" id="TIGR00722">
    <property type="entry name" value="ttdA_fumA_fumB"/>
    <property type="match status" value="1"/>
</dbReference>
<protein>
    <submittedName>
        <fullName evidence="8">Fumarate hydratase class I subunit alpha</fullName>
        <ecNumber evidence="8">4.2.1.2</ecNumber>
    </submittedName>
</protein>
<keyword evidence="6 8" id="KW-0456">Lyase</keyword>
<evidence type="ECO:0000256" key="3">
    <source>
        <dbReference type="ARBA" id="ARBA00022723"/>
    </source>
</evidence>
<comment type="similarity">
    <text evidence="1">Belongs to the class-I fumarase family.</text>
</comment>
<dbReference type="EMBL" id="AP017470">
    <property type="protein sequence ID" value="BBB31992.1"/>
    <property type="molecule type" value="Genomic_DNA"/>
</dbReference>
<keyword evidence="9" id="KW-1185">Reference proteome</keyword>
<gene>
    <name evidence="8" type="ORF">TTHT_0378</name>
</gene>
<accession>A0A7R6PSU8</accession>
<dbReference type="PANTHER" id="PTHR43351:SF2">
    <property type="entry name" value="L(+)-TARTRATE DEHYDRATASE SUBUNIT BETA-RELATED"/>
    <property type="match status" value="1"/>
</dbReference>
<name>A0A7R6PSU8_9BACT</name>
<dbReference type="Pfam" id="PF05681">
    <property type="entry name" value="Fumerase"/>
    <property type="match status" value="1"/>
</dbReference>
<proteinExistence type="inferred from homology"/>
<dbReference type="GO" id="GO:0046872">
    <property type="term" value="F:metal ion binding"/>
    <property type="evidence" value="ECO:0007669"/>
    <property type="project" value="UniProtKB-KW"/>
</dbReference>
<evidence type="ECO:0000313" key="8">
    <source>
        <dbReference type="EMBL" id="BBB31992.1"/>
    </source>
</evidence>
<dbReference type="GO" id="GO:0004333">
    <property type="term" value="F:fumarate hydratase activity"/>
    <property type="evidence" value="ECO:0007669"/>
    <property type="project" value="UniProtKB-EC"/>
</dbReference>
<evidence type="ECO:0000256" key="6">
    <source>
        <dbReference type="ARBA" id="ARBA00023239"/>
    </source>
</evidence>
<dbReference type="InterPro" id="IPR004646">
    <property type="entry name" value="Fe-S_hydro-lyase_TtdA-typ_cat"/>
</dbReference>
<evidence type="ECO:0000256" key="1">
    <source>
        <dbReference type="ARBA" id="ARBA00008876"/>
    </source>
</evidence>
<dbReference type="AlphaFoldDB" id="A0A7R6PSU8"/>
<reference evidence="8 9" key="1">
    <citation type="journal article" date="2012" name="Extremophiles">
        <title>Thermotomaculum hydrothermale gen. nov., sp. nov., a novel heterotrophic thermophile within the phylum Acidobacteria from a deep-sea hydrothermal vent chimney in the Southern Okinawa Trough.</title>
        <authorList>
            <person name="Izumi H."/>
            <person name="Nunoura T."/>
            <person name="Miyazaki M."/>
            <person name="Mino S."/>
            <person name="Toki T."/>
            <person name="Takai K."/>
            <person name="Sako Y."/>
            <person name="Sawabe T."/>
            <person name="Nakagawa S."/>
        </authorList>
    </citation>
    <scope>NUCLEOTIDE SEQUENCE [LARGE SCALE GENOMIC DNA]</scope>
    <source>
        <strain evidence="8 9">AC55</strain>
    </source>
</reference>
<dbReference type="KEGG" id="thyd:TTHT_0378"/>
<keyword evidence="2" id="KW-0004">4Fe-4S</keyword>